<comment type="caution">
    <text evidence="2">The sequence shown here is derived from an EMBL/GenBank/DDBJ whole genome shotgun (WGS) entry which is preliminary data.</text>
</comment>
<name>A0A3S4ZTV7_9PLAT</name>
<dbReference type="EMBL" id="CAAALY010042579">
    <property type="protein sequence ID" value="VEL19653.1"/>
    <property type="molecule type" value="Genomic_DNA"/>
</dbReference>
<evidence type="ECO:0000313" key="2">
    <source>
        <dbReference type="EMBL" id="VEL19653.1"/>
    </source>
</evidence>
<feature type="compositionally biased region" description="Basic residues" evidence="1">
    <location>
        <begin position="147"/>
        <end position="157"/>
    </location>
</feature>
<dbReference type="Proteomes" id="UP000784294">
    <property type="component" value="Unassembled WGS sequence"/>
</dbReference>
<keyword evidence="3" id="KW-1185">Reference proteome</keyword>
<feature type="region of interest" description="Disordered" evidence="1">
    <location>
        <begin position="58"/>
        <end position="169"/>
    </location>
</feature>
<proteinExistence type="predicted"/>
<accession>A0A3S4ZTV7</accession>
<organism evidence="2 3">
    <name type="scientific">Protopolystoma xenopodis</name>
    <dbReference type="NCBI Taxonomy" id="117903"/>
    <lineage>
        <taxon>Eukaryota</taxon>
        <taxon>Metazoa</taxon>
        <taxon>Spiralia</taxon>
        <taxon>Lophotrochozoa</taxon>
        <taxon>Platyhelminthes</taxon>
        <taxon>Monogenea</taxon>
        <taxon>Polyopisthocotylea</taxon>
        <taxon>Polystomatidea</taxon>
        <taxon>Polystomatidae</taxon>
        <taxon>Protopolystoma</taxon>
    </lineage>
</organism>
<dbReference type="AlphaFoldDB" id="A0A3S4ZTV7"/>
<evidence type="ECO:0000256" key="1">
    <source>
        <dbReference type="SAM" id="MobiDB-lite"/>
    </source>
</evidence>
<sequence>MWPIDESSCLFHSFQFNCIDLLVHLLTLLHRHLYLLYHEMADSRQLLIGVQRSCSAASRPSALPDDTSAVDPTTALSPRRGSLLSGPSPTSMPPPIGQLNGLLLGWPRDAASRDPAQSTQLGRSPSDRFSVARRIASRTGASSTGRLVKRRRGRRVSRSPAGLGTVAPDASVCPPHPASRCWGPTTGPSALLRPPGGPVDQTSTLGSAFDMAEAALRCLAHLTAGHPAARRAARRLLGRSSRLRLLCAVPACCLALVTECSSPAPLCSCTRGQSSADQHPPRDSARLLPDSPGTPGICLLPLGHEHRKCYCNIYQQSRGTTSSKYK</sequence>
<gene>
    <name evidence="2" type="ORF">PXEA_LOCUS13093</name>
</gene>
<reference evidence="2" key="1">
    <citation type="submission" date="2018-11" db="EMBL/GenBank/DDBJ databases">
        <authorList>
            <consortium name="Pathogen Informatics"/>
        </authorList>
    </citation>
    <scope>NUCLEOTIDE SEQUENCE</scope>
</reference>
<evidence type="ECO:0000313" key="3">
    <source>
        <dbReference type="Proteomes" id="UP000784294"/>
    </source>
</evidence>
<protein>
    <submittedName>
        <fullName evidence="2">Uncharacterized protein</fullName>
    </submittedName>
</protein>